<evidence type="ECO:0000313" key="1">
    <source>
        <dbReference type="EMBL" id="KAI0059029.1"/>
    </source>
</evidence>
<reference evidence="1" key="2">
    <citation type="journal article" date="2022" name="New Phytol.">
        <title>Evolutionary transition to the ectomycorrhizal habit in the genomes of a hyperdiverse lineage of mushroom-forming fungi.</title>
        <authorList>
            <person name="Looney B."/>
            <person name="Miyauchi S."/>
            <person name="Morin E."/>
            <person name="Drula E."/>
            <person name="Courty P.E."/>
            <person name="Kohler A."/>
            <person name="Kuo A."/>
            <person name="LaButti K."/>
            <person name="Pangilinan J."/>
            <person name="Lipzen A."/>
            <person name="Riley R."/>
            <person name="Andreopoulos W."/>
            <person name="He G."/>
            <person name="Johnson J."/>
            <person name="Nolan M."/>
            <person name="Tritt A."/>
            <person name="Barry K.W."/>
            <person name="Grigoriev I.V."/>
            <person name="Nagy L.G."/>
            <person name="Hibbett D."/>
            <person name="Henrissat B."/>
            <person name="Matheny P.B."/>
            <person name="Labbe J."/>
            <person name="Martin F.M."/>
        </authorList>
    </citation>
    <scope>NUCLEOTIDE SEQUENCE</scope>
    <source>
        <strain evidence="1">HHB10654</strain>
    </source>
</reference>
<evidence type="ECO:0000313" key="2">
    <source>
        <dbReference type="Proteomes" id="UP000814140"/>
    </source>
</evidence>
<feature type="non-terminal residue" evidence="1">
    <location>
        <position position="1"/>
    </location>
</feature>
<keyword evidence="2" id="KW-1185">Reference proteome</keyword>
<proteinExistence type="predicted"/>
<name>A0ACB8SR95_9AGAM</name>
<sequence length="209" mass="23808">HFIKTFEDYVMAVIEEADDRVNDRIRSIDAYMSLRRQTAGPYPSYFPCELKLDLPDEVMAHPAIANLERCVADSIVLTNDTCSYNIEQASGHHAHNIVTVVMRELDISIDAALEWVYRRHTEVLAEFIDGRNNLPSFGSAELDRQVAEYVENIGYEVRGLESWCFESRRYFGDRGLEVQKHRIVELLPKVGRDIATPMMAPLMAVAGQS</sequence>
<comment type="caution">
    <text evidence="1">The sequence shown here is derived from an EMBL/GenBank/DDBJ whole genome shotgun (WGS) entry which is preliminary data.</text>
</comment>
<organism evidence="1 2">
    <name type="scientific">Artomyces pyxidatus</name>
    <dbReference type="NCBI Taxonomy" id="48021"/>
    <lineage>
        <taxon>Eukaryota</taxon>
        <taxon>Fungi</taxon>
        <taxon>Dikarya</taxon>
        <taxon>Basidiomycota</taxon>
        <taxon>Agaricomycotina</taxon>
        <taxon>Agaricomycetes</taxon>
        <taxon>Russulales</taxon>
        <taxon>Auriscalpiaceae</taxon>
        <taxon>Artomyces</taxon>
    </lineage>
</organism>
<dbReference type="Proteomes" id="UP000814140">
    <property type="component" value="Unassembled WGS sequence"/>
</dbReference>
<accession>A0ACB8SR95</accession>
<dbReference type="EMBL" id="MU277229">
    <property type="protein sequence ID" value="KAI0059029.1"/>
    <property type="molecule type" value="Genomic_DNA"/>
</dbReference>
<protein>
    <submittedName>
        <fullName evidence="1">Terpenoid synthase</fullName>
    </submittedName>
</protein>
<reference evidence="1" key="1">
    <citation type="submission" date="2021-03" db="EMBL/GenBank/DDBJ databases">
        <authorList>
            <consortium name="DOE Joint Genome Institute"/>
            <person name="Ahrendt S."/>
            <person name="Looney B.P."/>
            <person name="Miyauchi S."/>
            <person name="Morin E."/>
            <person name="Drula E."/>
            <person name="Courty P.E."/>
            <person name="Chicoki N."/>
            <person name="Fauchery L."/>
            <person name="Kohler A."/>
            <person name="Kuo A."/>
            <person name="Labutti K."/>
            <person name="Pangilinan J."/>
            <person name="Lipzen A."/>
            <person name="Riley R."/>
            <person name="Andreopoulos W."/>
            <person name="He G."/>
            <person name="Johnson J."/>
            <person name="Barry K.W."/>
            <person name="Grigoriev I.V."/>
            <person name="Nagy L."/>
            <person name="Hibbett D."/>
            <person name="Henrissat B."/>
            <person name="Matheny P.B."/>
            <person name="Labbe J."/>
            <person name="Martin F."/>
        </authorList>
    </citation>
    <scope>NUCLEOTIDE SEQUENCE</scope>
    <source>
        <strain evidence="1">HHB10654</strain>
    </source>
</reference>
<gene>
    <name evidence="1" type="ORF">BV25DRAFT_1809592</name>
</gene>